<dbReference type="AlphaFoldDB" id="A0A5E4MLZ7"/>
<evidence type="ECO:0000313" key="2">
    <source>
        <dbReference type="EMBL" id="VVC30440.1"/>
    </source>
</evidence>
<feature type="transmembrane region" description="Helical" evidence="1">
    <location>
        <begin position="268"/>
        <end position="289"/>
    </location>
</feature>
<feature type="transmembrane region" description="Helical" evidence="1">
    <location>
        <begin position="380"/>
        <end position="400"/>
    </location>
</feature>
<dbReference type="InterPro" id="IPR019144">
    <property type="entry name" value="Membralin"/>
</dbReference>
<keyword evidence="1" id="KW-1133">Transmembrane helix</keyword>
<accession>A0A5E4MLZ7</accession>
<organism evidence="2 3">
    <name type="scientific">Cinara cedri</name>
    <dbReference type="NCBI Taxonomy" id="506608"/>
    <lineage>
        <taxon>Eukaryota</taxon>
        <taxon>Metazoa</taxon>
        <taxon>Ecdysozoa</taxon>
        <taxon>Arthropoda</taxon>
        <taxon>Hexapoda</taxon>
        <taxon>Insecta</taxon>
        <taxon>Pterygota</taxon>
        <taxon>Neoptera</taxon>
        <taxon>Paraneoptera</taxon>
        <taxon>Hemiptera</taxon>
        <taxon>Sternorrhyncha</taxon>
        <taxon>Aphidomorpha</taxon>
        <taxon>Aphidoidea</taxon>
        <taxon>Aphididae</taxon>
        <taxon>Lachninae</taxon>
        <taxon>Cinara</taxon>
    </lineage>
</organism>
<dbReference type="OrthoDB" id="6779347at2759"/>
<name>A0A5E4MLZ7_9HEMI</name>
<gene>
    <name evidence="2" type="ORF">CINCED_3A009855</name>
</gene>
<evidence type="ECO:0000313" key="3">
    <source>
        <dbReference type="Proteomes" id="UP000325440"/>
    </source>
</evidence>
<dbReference type="PANTHER" id="PTHR21650:SF4">
    <property type="entry name" value="MEMBRALIN"/>
    <property type="match status" value="1"/>
</dbReference>
<sequence length="432" mass="51212">MDQHEIINMNGNLNTRLLMAVLMLLLLIYMHIYFIRSINGCLDFLKEALPNIDILRLETIQPDQRDYAELTGNIDQIFTLHESYSREMKARKLYDSEFMARSNRKIPPYDGSTPEECERKASISKYSFCHKKDFIGLDSIGAEMCFPNKYSNSSALQYYQNDFDINSNLYPNIILEYSSTFALLSLCPITRYETNVSVLYVPLEPFRSICFGGNIFIQHLLKAFNGYHHVLMHSIKTLLQEKDRGYVRNCITREYYLFMDHVPLIRSLIIPFFSMSLFSYLTLMVFRFLNNYVTNIIVSMAYLTELETLRNIYSTMLTLLAILGLKVLMNTFFQTDSFILIIMLMVWLSHQLSLLFFHHSMTRNYWLKFNYLYQFSFYVYYYRFNGQFGGLSLYVAWSFIEHSIVFFLQHYEIPHLVQHAIVYEAIIRRIQQ</sequence>
<evidence type="ECO:0000256" key="1">
    <source>
        <dbReference type="SAM" id="Phobius"/>
    </source>
</evidence>
<dbReference type="GO" id="GO:0005783">
    <property type="term" value="C:endoplasmic reticulum"/>
    <property type="evidence" value="ECO:0007669"/>
    <property type="project" value="TreeGrafter"/>
</dbReference>
<dbReference type="Proteomes" id="UP000325440">
    <property type="component" value="Unassembled WGS sequence"/>
</dbReference>
<keyword evidence="3" id="KW-1185">Reference proteome</keyword>
<proteinExistence type="predicted"/>
<feature type="transmembrane region" description="Helical" evidence="1">
    <location>
        <begin position="338"/>
        <end position="360"/>
    </location>
</feature>
<feature type="transmembrane region" description="Helical" evidence="1">
    <location>
        <begin position="309"/>
        <end position="329"/>
    </location>
</feature>
<reference evidence="2 3" key="1">
    <citation type="submission" date="2019-08" db="EMBL/GenBank/DDBJ databases">
        <authorList>
            <person name="Alioto T."/>
            <person name="Alioto T."/>
            <person name="Gomez Garrido J."/>
        </authorList>
    </citation>
    <scope>NUCLEOTIDE SEQUENCE [LARGE SCALE GENOMIC DNA]</scope>
</reference>
<protein>
    <submittedName>
        <fullName evidence="2">Membralin</fullName>
    </submittedName>
</protein>
<feature type="transmembrane region" description="Helical" evidence="1">
    <location>
        <begin position="17"/>
        <end position="35"/>
    </location>
</feature>
<dbReference type="EMBL" id="CABPRJ010000517">
    <property type="protein sequence ID" value="VVC30440.1"/>
    <property type="molecule type" value="Genomic_DNA"/>
</dbReference>
<keyword evidence="1" id="KW-0472">Membrane</keyword>
<keyword evidence="1" id="KW-0812">Transmembrane</keyword>
<dbReference type="GO" id="GO:0034976">
    <property type="term" value="P:response to endoplasmic reticulum stress"/>
    <property type="evidence" value="ECO:0007669"/>
    <property type="project" value="TreeGrafter"/>
</dbReference>
<dbReference type="PANTHER" id="PTHR21650">
    <property type="entry name" value="MEMBRALIN/KINETOCHORE PROTEIN NUF2"/>
    <property type="match status" value="1"/>
</dbReference>
<dbReference type="Pfam" id="PF09746">
    <property type="entry name" value="Membralin"/>
    <property type="match status" value="1"/>
</dbReference>
<dbReference type="GO" id="GO:1904294">
    <property type="term" value="P:positive regulation of ERAD pathway"/>
    <property type="evidence" value="ECO:0007669"/>
    <property type="project" value="TreeGrafter"/>
</dbReference>